<dbReference type="Gene3D" id="2.40.160.50">
    <property type="entry name" value="membrane protein fhac: a member of the omp85/tpsb transporter family"/>
    <property type="match status" value="1"/>
</dbReference>
<feature type="domain" description="Polypeptide-transport-associated ShlB-type" evidence="3">
    <location>
        <begin position="87"/>
        <end position="158"/>
    </location>
</feature>
<dbReference type="InterPro" id="IPR013686">
    <property type="entry name" value="Polypept-transport_assoc_ShlB"/>
</dbReference>
<gene>
    <name evidence="4" type="ORF">METHB2_600015</name>
</gene>
<accession>A0A8S0WKU9</accession>
<dbReference type="EMBL" id="CADCXN010000092">
    <property type="protein sequence ID" value="CAA9892220.1"/>
    <property type="molecule type" value="Genomic_DNA"/>
</dbReference>
<evidence type="ECO:0000256" key="2">
    <source>
        <dbReference type="SAM" id="SignalP"/>
    </source>
</evidence>
<dbReference type="GO" id="GO:0098046">
    <property type="term" value="C:type V protein secretion system complex"/>
    <property type="evidence" value="ECO:0007669"/>
    <property type="project" value="TreeGrafter"/>
</dbReference>
<evidence type="ECO:0000259" key="3">
    <source>
        <dbReference type="Pfam" id="PF08479"/>
    </source>
</evidence>
<organism evidence="4 5">
    <name type="scientific">Candidatus Methylobacter favarea</name>
    <dbReference type="NCBI Taxonomy" id="2707345"/>
    <lineage>
        <taxon>Bacteria</taxon>
        <taxon>Pseudomonadati</taxon>
        <taxon>Pseudomonadota</taxon>
        <taxon>Gammaproteobacteria</taxon>
        <taxon>Methylococcales</taxon>
        <taxon>Methylococcaceae</taxon>
        <taxon>Methylobacter</taxon>
    </lineage>
</organism>
<dbReference type="Pfam" id="PF08479">
    <property type="entry name" value="POTRA_2"/>
    <property type="match status" value="1"/>
</dbReference>
<proteinExistence type="predicted"/>
<feature type="region of interest" description="Disordered" evidence="1">
    <location>
        <begin position="28"/>
        <end position="76"/>
    </location>
</feature>
<dbReference type="Gene3D" id="3.10.20.310">
    <property type="entry name" value="membrane protein fhac"/>
    <property type="match status" value="1"/>
</dbReference>
<sequence length="314" mass="35647">MPAHTLKWPLATWLTVALLNTSVFAQPVGTSSGHARSLGSDLLERNRSDRPLPPEDKNLPVFQLPALPSPSPESQPLSHRLRVYCRMIRLQGNTIFPPSDLERLTSPYKNRHISNQELQQLRYELTRYYVDRGYINSGAVIPDQNVKDGIIDIRLIEGRLERIEIEGRQHFRESYLKDRIGLGAQYPLQINRLQENLQLLLENPLIERINADLRPGAQPGLAILKTLLKEKAPYQLGLVFDNQIAPSIGSYQGTAYAAHRNLTGHGDVFSAQGRFAEGLTGYGLDYWLPVNRYDTTLHAWYSHYDSDIVEVPFN</sequence>
<dbReference type="GO" id="GO:0008320">
    <property type="term" value="F:protein transmembrane transporter activity"/>
    <property type="evidence" value="ECO:0007669"/>
    <property type="project" value="TreeGrafter"/>
</dbReference>
<evidence type="ECO:0000313" key="5">
    <source>
        <dbReference type="Proteomes" id="UP000494216"/>
    </source>
</evidence>
<dbReference type="PANTHER" id="PTHR34597:SF3">
    <property type="entry name" value="OUTER MEMBRANE TRANSPORTER CDIB"/>
    <property type="match status" value="1"/>
</dbReference>
<feature type="chain" id="PRO_5035801106" evidence="2">
    <location>
        <begin position="26"/>
        <end position="314"/>
    </location>
</feature>
<comment type="caution">
    <text evidence="4">The sequence shown here is derived from an EMBL/GenBank/DDBJ whole genome shotgun (WGS) entry which is preliminary data.</text>
</comment>
<name>A0A8S0WKU9_9GAMM</name>
<dbReference type="RefSeq" id="WP_174627010.1">
    <property type="nucleotide sequence ID" value="NZ_CADCXN010000092.1"/>
</dbReference>
<keyword evidence="2" id="KW-0732">Signal</keyword>
<dbReference type="Proteomes" id="UP000494216">
    <property type="component" value="Unassembled WGS sequence"/>
</dbReference>
<reference evidence="4 5" key="1">
    <citation type="submission" date="2020-02" db="EMBL/GenBank/DDBJ databases">
        <authorList>
            <person name="Hogendoorn C."/>
        </authorList>
    </citation>
    <scope>NUCLEOTIDE SEQUENCE [LARGE SCALE GENOMIC DNA]</scope>
    <source>
        <strain evidence="4">METHB21</strain>
    </source>
</reference>
<feature type="signal peptide" evidence="2">
    <location>
        <begin position="1"/>
        <end position="25"/>
    </location>
</feature>
<dbReference type="GO" id="GO:0046819">
    <property type="term" value="P:protein secretion by the type V secretion system"/>
    <property type="evidence" value="ECO:0007669"/>
    <property type="project" value="TreeGrafter"/>
</dbReference>
<protein>
    <submittedName>
        <fullName evidence="4">Hemolysin activation/secretion protein</fullName>
    </submittedName>
</protein>
<dbReference type="PANTHER" id="PTHR34597">
    <property type="entry name" value="SLR1661 PROTEIN"/>
    <property type="match status" value="1"/>
</dbReference>
<evidence type="ECO:0000256" key="1">
    <source>
        <dbReference type="SAM" id="MobiDB-lite"/>
    </source>
</evidence>
<dbReference type="AlphaFoldDB" id="A0A8S0WKU9"/>
<feature type="compositionally biased region" description="Basic and acidic residues" evidence="1">
    <location>
        <begin position="42"/>
        <end position="58"/>
    </location>
</feature>
<dbReference type="InterPro" id="IPR051544">
    <property type="entry name" value="TPS_OM_transporter"/>
</dbReference>
<keyword evidence="5" id="KW-1185">Reference proteome</keyword>
<evidence type="ECO:0000313" key="4">
    <source>
        <dbReference type="EMBL" id="CAA9892220.1"/>
    </source>
</evidence>